<dbReference type="OrthoDB" id="9762849at2"/>
<dbReference type="NCBIfam" id="TIGR01409">
    <property type="entry name" value="TAT_signal_seq"/>
    <property type="match status" value="1"/>
</dbReference>
<dbReference type="InterPro" id="IPR006311">
    <property type="entry name" value="TAT_signal"/>
</dbReference>
<evidence type="ECO:0000256" key="3">
    <source>
        <dbReference type="ARBA" id="ARBA00022970"/>
    </source>
</evidence>
<dbReference type="GO" id="GO:0006865">
    <property type="term" value="P:amino acid transport"/>
    <property type="evidence" value="ECO:0007669"/>
    <property type="project" value="UniProtKB-KW"/>
</dbReference>
<dbReference type="AlphaFoldDB" id="A0A1M6N6S6"/>
<evidence type="ECO:0000313" key="5">
    <source>
        <dbReference type="EMBL" id="SHJ91435.1"/>
    </source>
</evidence>
<proteinExistence type="inferred from homology"/>
<keyword evidence="3" id="KW-0029">Amino-acid transport</keyword>
<dbReference type="SUPFAM" id="SSF53822">
    <property type="entry name" value="Periplasmic binding protein-like I"/>
    <property type="match status" value="1"/>
</dbReference>
<evidence type="ECO:0000256" key="2">
    <source>
        <dbReference type="ARBA" id="ARBA00022729"/>
    </source>
</evidence>
<name>A0A1M6N6S6_9BRAD</name>
<dbReference type="Proteomes" id="UP000189935">
    <property type="component" value="Chromosome I"/>
</dbReference>
<organism evidence="5 6">
    <name type="scientific">Bradyrhizobium lablabi</name>
    <dbReference type="NCBI Taxonomy" id="722472"/>
    <lineage>
        <taxon>Bacteria</taxon>
        <taxon>Pseudomonadati</taxon>
        <taxon>Pseudomonadota</taxon>
        <taxon>Alphaproteobacteria</taxon>
        <taxon>Hyphomicrobiales</taxon>
        <taxon>Nitrobacteraceae</taxon>
        <taxon>Bradyrhizobium</taxon>
    </lineage>
</organism>
<dbReference type="CDD" id="cd06332">
    <property type="entry name" value="PBP1_aromatic_compounds-like"/>
    <property type="match status" value="1"/>
</dbReference>
<dbReference type="InterPro" id="IPR019546">
    <property type="entry name" value="TAT_signal_bac_arc"/>
</dbReference>
<evidence type="ECO:0000259" key="4">
    <source>
        <dbReference type="Pfam" id="PF13458"/>
    </source>
</evidence>
<dbReference type="InterPro" id="IPR028081">
    <property type="entry name" value="Leu-bd"/>
</dbReference>
<dbReference type="InterPro" id="IPR051010">
    <property type="entry name" value="BCAA_transport"/>
</dbReference>
<evidence type="ECO:0000313" key="6">
    <source>
        <dbReference type="Proteomes" id="UP000189935"/>
    </source>
</evidence>
<dbReference type="RefSeq" id="WP_079537917.1">
    <property type="nucleotide sequence ID" value="NZ_LT670844.1"/>
</dbReference>
<dbReference type="Pfam" id="PF13458">
    <property type="entry name" value="Peripla_BP_6"/>
    <property type="match status" value="1"/>
</dbReference>
<protein>
    <submittedName>
        <fullName evidence="5">Branched-chain amino acid transport system substrate-binding protein</fullName>
    </submittedName>
</protein>
<keyword evidence="3" id="KW-0813">Transport</keyword>
<accession>A0A1M6N6S6</accession>
<dbReference type="PANTHER" id="PTHR30483">
    <property type="entry name" value="LEUCINE-SPECIFIC-BINDING PROTEIN"/>
    <property type="match status" value="1"/>
</dbReference>
<sequence length="419" mass="45879">MDRRRFLKTTTVGLAALGTGTAPWRSAIAQAGPIRIGVLAPLTGVVASGGKEMVEGVQFYLGQVNNEMAGRKVELSIEDDASNPDTALQKARRLVEQGNCHMLIGNLLANTGLAVANYVKGTGTPYFIPIIAADDLTQRQRIRNVIRIAGYSASEFTHPLGDWALKQGYRKIATVSQDYTFGHEQCGGLAQVFTEGGGEIVQQFWHPLNTADFSPYLGQLADLKVDAIFTMETGADATRFIQQYASFGLKAKTPLLAAMNGTDQSVIRTLGDDCEGIVSPAHFAEGSDNPVTQKFVREYEAKYGKIPSLYGFSMHSGMMWIDAALKKMDGKAEDREALIDTVLKTELGGSPLGKSVKLDAYGNPIYDVYIRKVVKRADGKFWNVPTTSYPAVSQFWKYDPETYMKQPPYSRTFQGIKKG</sequence>
<feature type="domain" description="Leucine-binding protein" evidence="4">
    <location>
        <begin position="33"/>
        <end position="375"/>
    </location>
</feature>
<reference evidence="5 6" key="1">
    <citation type="submission" date="2016-11" db="EMBL/GenBank/DDBJ databases">
        <authorList>
            <person name="Jaros S."/>
            <person name="Januszkiewicz K."/>
            <person name="Wedrychowicz H."/>
        </authorList>
    </citation>
    <scope>NUCLEOTIDE SEQUENCE [LARGE SCALE GENOMIC DNA]</scope>
    <source>
        <strain evidence="5 6">GAS499</strain>
    </source>
</reference>
<keyword evidence="2" id="KW-0732">Signal</keyword>
<gene>
    <name evidence="5" type="ORF">SAMN05444159_1883</name>
</gene>
<dbReference type="EMBL" id="LT670844">
    <property type="protein sequence ID" value="SHJ91435.1"/>
    <property type="molecule type" value="Genomic_DNA"/>
</dbReference>
<comment type="similarity">
    <text evidence="1">Belongs to the leucine-binding protein family.</text>
</comment>
<dbReference type="PANTHER" id="PTHR30483:SF6">
    <property type="entry name" value="PERIPLASMIC BINDING PROTEIN OF ABC TRANSPORTER FOR NATURAL AMINO ACIDS"/>
    <property type="match status" value="1"/>
</dbReference>
<dbReference type="Gene3D" id="3.40.50.2300">
    <property type="match status" value="2"/>
</dbReference>
<evidence type="ECO:0000256" key="1">
    <source>
        <dbReference type="ARBA" id="ARBA00010062"/>
    </source>
</evidence>
<dbReference type="PROSITE" id="PS51318">
    <property type="entry name" value="TAT"/>
    <property type="match status" value="1"/>
</dbReference>
<dbReference type="InterPro" id="IPR028082">
    <property type="entry name" value="Peripla_BP_I"/>
</dbReference>